<accession>A0A5B7JXH5</accession>
<dbReference type="InterPro" id="IPR027417">
    <property type="entry name" value="P-loop_NTPase"/>
</dbReference>
<keyword evidence="3" id="KW-1185">Reference proteome</keyword>
<proteinExistence type="predicted"/>
<dbReference type="Pfam" id="PF06418">
    <property type="entry name" value="CTP_synth_N"/>
    <property type="match status" value="1"/>
</dbReference>
<feature type="domain" description="CTP synthase N-terminal" evidence="1">
    <location>
        <begin position="3"/>
        <end position="36"/>
    </location>
</feature>
<dbReference type="GO" id="GO:0006241">
    <property type="term" value="P:CTP biosynthetic process"/>
    <property type="evidence" value="ECO:0007669"/>
    <property type="project" value="TreeGrafter"/>
</dbReference>
<gene>
    <name evidence="2" type="primary">CTPsyn_0</name>
    <name evidence="2" type="ORF">E2C01_094549</name>
</gene>
<dbReference type="GO" id="GO:0097268">
    <property type="term" value="C:cytoophidium"/>
    <property type="evidence" value="ECO:0007669"/>
    <property type="project" value="TreeGrafter"/>
</dbReference>
<evidence type="ECO:0000313" key="3">
    <source>
        <dbReference type="Proteomes" id="UP000324222"/>
    </source>
</evidence>
<dbReference type="GO" id="GO:0003883">
    <property type="term" value="F:CTP synthase activity"/>
    <property type="evidence" value="ECO:0007669"/>
    <property type="project" value="InterPro"/>
</dbReference>
<evidence type="ECO:0000259" key="1">
    <source>
        <dbReference type="Pfam" id="PF06418"/>
    </source>
</evidence>
<dbReference type="SUPFAM" id="SSF52540">
    <property type="entry name" value="P-loop containing nucleoside triphosphate hydrolases"/>
    <property type="match status" value="1"/>
</dbReference>
<dbReference type="Gene3D" id="3.40.50.300">
    <property type="entry name" value="P-loop containing nucleotide triphosphate hydrolases"/>
    <property type="match status" value="1"/>
</dbReference>
<dbReference type="PANTHER" id="PTHR11550">
    <property type="entry name" value="CTP SYNTHASE"/>
    <property type="match status" value="1"/>
</dbReference>
<evidence type="ECO:0000313" key="2">
    <source>
        <dbReference type="EMBL" id="MPC99153.1"/>
    </source>
</evidence>
<sequence>MAEPEVCIIELGGTIGDIEGMPFVEAFRQFQFRVKVTLSVCNEV</sequence>
<reference evidence="2 3" key="1">
    <citation type="submission" date="2019-05" db="EMBL/GenBank/DDBJ databases">
        <title>Another draft genome of Portunus trituberculatus and its Hox gene families provides insights of decapod evolution.</title>
        <authorList>
            <person name="Jeong J.-H."/>
            <person name="Song I."/>
            <person name="Kim S."/>
            <person name="Choi T."/>
            <person name="Kim D."/>
            <person name="Ryu S."/>
            <person name="Kim W."/>
        </authorList>
    </citation>
    <scope>NUCLEOTIDE SEQUENCE [LARGE SCALE GENOMIC DNA]</scope>
    <source>
        <tissue evidence="2">Muscle</tissue>
    </source>
</reference>
<dbReference type="InterPro" id="IPR017456">
    <property type="entry name" value="CTP_synthase_N"/>
</dbReference>
<dbReference type="InterPro" id="IPR004468">
    <property type="entry name" value="CTP_synthase"/>
</dbReference>
<name>A0A5B7JXH5_PORTR</name>
<organism evidence="2 3">
    <name type="scientific">Portunus trituberculatus</name>
    <name type="common">Swimming crab</name>
    <name type="synonym">Neptunus trituberculatus</name>
    <dbReference type="NCBI Taxonomy" id="210409"/>
    <lineage>
        <taxon>Eukaryota</taxon>
        <taxon>Metazoa</taxon>
        <taxon>Ecdysozoa</taxon>
        <taxon>Arthropoda</taxon>
        <taxon>Crustacea</taxon>
        <taxon>Multicrustacea</taxon>
        <taxon>Malacostraca</taxon>
        <taxon>Eumalacostraca</taxon>
        <taxon>Eucarida</taxon>
        <taxon>Decapoda</taxon>
        <taxon>Pleocyemata</taxon>
        <taxon>Brachyura</taxon>
        <taxon>Eubrachyura</taxon>
        <taxon>Portunoidea</taxon>
        <taxon>Portunidae</taxon>
        <taxon>Portuninae</taxon>
        <taxon>Portunus</taxon>
    </lineage>
</organism>
<dbReference type="EMBL" id="VSRR010117147">
    <property type="protein sequence ID" value="MPC99153.1"/>
    <property type="molecule type" value="Genomic_DNA"/>
</dbReference>
<dbReference type="GO" id="GO:0019856">
    <property type="term" value="P:pyrimidine nucleobase biosynthetic process"/>
    <property type="evidence" value="ECO:0007669"/>
    <property type="project" value="TreeGrafter"/>
</dbReference>
<dbReference type="GO" id="GO:0005737">
    <property type="term" value="C:cytoplasm"/>
    <property type="evidence" value="ECO:0007669"/>
    <property type="project" value="TreeGrafter"/>
</dbReference>
<dbReference type="AlphaFoldDB" id="A0A5B7JXH5"/>
<dbReference type="PANTHER" id="PTHR11550:SF0">
    <property type="entry name" value="CTP SYNTHASE-RELATED"/>
    <property type="match status" value="1"/>
</dbReference>
<comment type="caution">
    <text evidence="2">The sequence shown here is derived from an EMBL/GenBank/DDBJ whole genome shotgun (WGS) entry which is preliminary data.</text>
</comment>
<protein>
    <submittedName>
        <fullName evidence="2">CTP synthase</fullName>
    </submittedName>
</protein>
<dbReference type="GO" id="GO:0042802">
    <property type="term" value="F:identical protein binding"/>
    <property type="evidence" value="ECO:0007669"/>
    <property type="project" value="TreeGrafter"/>
</dbReference>
<dbReference type="Proteomes" id="UP000324222">
    <property type="component" value="Unassembled WGS sequence"/>
</dbReference>